<organism evidence="3 4">
    <name type="scientific">Bemisia tabaci</name>
    <name type="common">Sweetpotato whitefly</name>
    <name type="synonym">Aleurodes tabaci</name>
    <dbReference type="NCBI Taxonomy" id="7038"/>
    <lineage>
        <taxon>Eukaryota</taxon>
        <taxon>Metazoa</taxon>
        <taxon>Ecdysozoa</taxon>
        <taxon>Arthropoda</taxon>
        <taxon>Hexapoda</taxon>
        <taxon>Insecta</taxon>
        <taxon>Pterygota</taxon>
        <taxon>Neoptera</taxon>
        <taxon>Paraneoptera</taxon>
        <taxon>Hemiptera</taxon>
        <taxon>Sternorrhyncha</taxon>
        <taxon>Aleyrodoidea</taxon>
        <taxon>Aleyrodidae</taxon>
        <taxon>Aleyrodinae</taxon>
        <taxon>Bemisia</taxon>
    </lineage>
</organism>
<dbReference type="Gene3D" id="3.90.70.10">
    <property type="entry name" value="Cysteine proteinases"/>
    <property type="match status" value="1"/>
</dbReference>
<evidence type="ECO:0000313" key="4">
    <source>
        <dbReference type="Proteomes" id="UP001152759"/>
    </source>
</evidence>
<keyword evidence="4" id="KW-1185">Reference proteome</keyword>
<gene>
    <name evidence="3" type="ORF">BEMITA_LOCUS14346</name>
</gene>
<dbReference type="SMART" id="SM00645">
    <property type="entry name" value="Pept_C1"/>
    <property type="match status" value="1"/>
</dbReference>
<sequence>MSLDPGKDMCRGEDIPPSLELMKSRGLVAEADYPFTSGAGNSTGACRSQLYNPIAKITGYSEVSSRAKMEAALPDSPVISCLRILPEFQFYKGGIFNSTQCIVRGPADMDHAVVLIGMTPDTYIFRNSWGAEWGDKGHFYMAKGICGTDYHSFAITM</sequence>
<reference evidence="3" key="1">
    <citation type="submission" date="2021-12" db="EMBL/GenBank/DDBJ databases">
        <authorList>
            <person name="King R."/>
        </authorList>
    </citation>
    <scope>NUCLEOTIDE SEQUENCE</scope>
</reference>
<proteinExistence type="inferred from homology"/>
<dbReference type="SUPFAM" id="SSF54001">
    <property type="entry name" value="Cysteine proteinases"/>
    <property type="match status" value="1"/>
</dbReference>
<dbReference type="EMBL" id="OU963870">
    <property type="protein sequence ID" value="CAH0396258.1"/>
    <property type="molecule type" value="Genomic_DNA"/>
</dbReference>
<dbReference type="InterPro" id="IPR013128">
    <property type="entry name" value="Peptidase_C1A"/>
</dbReference>
<comment type="similarity">
    <text evidence="1">Belongs to the peptidase C1 family.</text>
</comment>
<dbReference type="GO" id="GO:0008234">
    <property type="term" value="F:cysteine-type peptidase activity"/>
    <property type="evidence" value="ECO:0007669"/>
    <property type="project" value="InterPro"/>
</dbReference>
<dbReference type="InterPro" id="IPR000668">
    <property type="entry name" value="Peptidase_C1A_C"/>
</dbReference>
<evidence type="ECO:0000313" key="3">
    <source>
        <dbReference type="EMBL" id="CAH0396258.1"/>
    </source>
</evidence>
<evidence type="ECO:0000256" key="1">
    <source>
        <dbReference type="ARBA" id="ARBA00008455"/>
    </source>
</evidence>
<dbReference type="Proteomes" id="UP001152759">
    <property type="component" value="Chromosome 9"/>
</dbReference>
<dbReference type="InterPro" id="IPR038765">
    <property type="entry name" value="Papain-like_cys_pep_sf"/>
</dbReference>
<name>A0A9P0AM69_BEMTA</name>
<dbReference type="GO" id="GO:0006508">
    <property type="term" value="P:proteolysis"/>
    <property type="evidence" value="ECO:0007669"/>
    <property type="project" value="InterPro"/>
</dbReference>
<protein>
    <recommendedName>
        <fullName evidence="2">Peptidase C1A papain C-terminal domain-containing protein</fullName>
    </recommendedName>
</protein>
<dbReference type="Pfam" id="PF00112">
    <property type="entry name" value="Peptidase_C1"/>
    <property type="match status" value="1"/>
</dbReference>
<feature type="domain" description="Peptidase C1A papain C-terminal" evidence="2">
    <location>
        <begin position="1"/>
        <end position="156"/>
    </location>
</feature>
<evidence type="ECO:0000259" key="2">
    <source>
        <dbReference type="SMART" id="SM00645"/>
    </source>
</evidence>
<accession>A0A9P0AM69</accession>
<dbReference type="PANTHER" id="PTHR12411">
    <property type="entry name" value="CYSTEINE PROTEASE FAMILY C1-RELATED"/>
    <property type="match status" value="1"/>
</dbReference>
<dbReference type="AlphaFoldDB" id="A0A9P0AM69"/>